<dbReference type="RefSeq" id="WP_209943378.1">
    <property type="nucleotide sequence ID" value="NZ_JAGGJU010000003.1"/>
</dbReference>
<keyword evidence="3" id="KW-1185">Reference proteome</keyword>
<protein>
    <submittedName>
        <fullName evidence="2">Uncharacterized membrane protein (UPF0127 family)</fullName>
    </submittedName>
</protein>
<dbReference type="Pfam" id="PF02643">
    <property type="entry name" value="DUF192"/>
    <property type="match status" value="1"/>
</dbReference>
<evidence type="ECO:0000313" key="3">
    <source>
        <dbReference type="Proteomes" id="UP000759443"/>
    </source>
</evidence>
<keyword evidence="1" id="KW-0732">Signal</keyword>
<dbReference type="InterPro" id="IPR003795">
    <property type="entry name" value="DUF192"/>
</dbReference>
<dbReference type="Gene3D" id="2.60.120.1140">
    <property type="entry name" value="Protein of unknown function DUF192"/>
    <property type="match status" value="1"/>
</dbReference>
<dbReference type="PANTHER" id="PTHR37953:SF1">
    <property type="entry name" value="UPF0127 PROTEIN MJ1496"/>
    <property type="match status" value="1"/>
</dbReference>
<sequence length="159" mass="17229">MVRFSFRSASVALFLLCGVLFSALAVAARAELATRALTVEMASGKTHAFTVEVARTAQERERGLMERDTLDPDAGMLFDFGAPRLVTMWMHDTPKPLDMLFADKTGRITRIAAMTTPFSEDLISSGGDVLYVVEIRGGRAKELGIKVGDRLGGAALQHP</sequence>
<gene>
    <name evidence="2" type="ORF">J2Z17_001334</name>
</gene>
<comment type="caution">
    <text evidence="2">The sequence shown here is derived from an EMBL/GenBank/DDBJ whole genome shotgun (WGS) entry which is preliminary data.</text>
</comment>
<organism evidence="2 3">
    <name type="scientific">Rhizobium halophytocola</name>
    <dbReference type="NCBI Taxonomy" id="735519"/>
    <lineage>
        <taxon>Bacteria</taxon>
        <taxon>Pseudomonadati</taxon>
        <taxon>Pseudomonadota</taxon>
        <taxon>Alphaproteobacteria</taxon>
        <taxon>Hyphomicrobiales</taxon>
        <taxon>Rhizobiaceae</taxon>
        <taxon>Rhizobium/Agrobacterium group</taxon>
        <taxon>Rhizobium</taxon>
    </lineage>
</organism>
<feature type="signal peptide" evidence="1">
    <location>
        <begin position="1"/>
        <end position="27"/>
    </location>
</feature>
<dbReference type="Proteomes" id="UP000759443">
    <property type="component" value="Unassembled WGS sequence"/>
</dbReference>
<name>A0ABS4DW60_9HYPH</name>
<evidence type="ECO:0000256" key="1">
    <source>
        <dbReference type="SAM" id="SignalP"/>
    </source>
</evidence>
<dbReference type="EMBL" id="JAGGJU010000003">
    <property type="protein sequence ID" value="MBP1849913.1"/>
    <property type="molecule type" value="Genomic_DNA"/>
</dbReference>
<reference evidence="2 3" key="1">
    <citation type="submission" date="2021-03" db="EMBL/GenBank/DDBJ databases">
        <title>Genomic Encyclopedia of Type Strains, Phase IV (KMG-IV): sequencing the most valuable type-strain genomes for metagenomic binning, comparative biology and taxonomic classification.</title>
        <authorList>
            <person name="Goeker M."/>
        </authorList>
    </citation>
    <scope>NUCLEOTIDE SEQUENCE [LARGE SCALE GENOMIC DNA]</scope>
    <source>
        <strain evidence="2 3">DSM 21600</strain>
    </source>
</reference>
<feature type="chain" id="PRO_5045717480" evidence="1">
    <location>
        <begin position="28"/>
        <end position="159"/>
    </location>
</feature>
<accession>A0ABS4DW60</accession>
<dbReference type="InterPro" id="IPR038695">
    <property type="entry name" value="Saro_0823-like_sf"/>
</dbReference>
<dbReference type="PANTHER" id="PTHR37953">
    <property type="entry name" value="UPF0127 PROTEIN MJ1496"/>
    <property type="match status" value="1"/>
</dbReference>
<evidence type="ECO:0000313" key="2">
    <source>
        <dbReference type="EMBL" id="MBP1849913.1"/>
    </source>
</evidence>
<proteinExistence type="predicted"/>